<reference evidence="2 4" key="1">
    <citation type="journal article" date="2017" name="Int. J. Syst. Evol. Microbiol.">
        <title>Macrococcus canis sp. nov., a skin bacterium associated with infections in dogs.</title>
        <authorList>
            <person name="Gobeli Brawand S."/>
            <person name="Cotting K."/>
            <person name="Gomez-Sanz E."/>
            <person name="Collaud A."/>
            <person name="Thomann A."/>
            <person name="Brodard I."/>
            <person name="Rodriguez-Campos S."/>
            <person name="Strauss C."/>
            <person name="Perreten V."/>
        </authorList>
    </citation>
    <scope>NUCLEOTIDE SEQUENCE [LARGE SCALE GENOMIC DNA]</scope>
    <source>
        <strain evidence="2 4">KM45013</strain>
    </source>
</reference>
<dbReference type="EC" id="2.3.1.-" evidence="2"/>
<dbReference type="InterPro" id="IPR016181">
    <property type="entry name" value="Acyl_CoA_acyltransferase"/>
</dbReference>
<keyword evidence="2" id="KW-0012">Acyltransferase</keyword>
<protein>
    <submittedName>
        <fullName evidence="3">GNAT family N-acetyltransferase</fullName>
    </submittedName>
    <submittedName>
        <fullName evidence="2">Ribosomal N-acetyltransferase YdaF</fullName>
        <ecNumber evidence="2">2.3.1.-</ecNumber>
    </submittedName>
</protein>
<dbReference type="PANTHER" id="PTHR43610">
    <property type="entry name" value="BLL6696 PROTEIN"/>
    <property type="match status" value="1"/>
</dbReference>
<dbReference type="GeneID" id="35295376"/>
<dbReference type="Pfam" id="PF13302">
    <property type="entry name" value="Acetyltransf_3"/>
    <property type="match status" value="1"/>
</dbReference>
<dbReference type="EMBL" id="CP021059">
    <property type="protein sequence ID" value="ARQ06896.1"/>
    <property type="molecule type" value="Genomic_DNA"/>
</dbReference>
<reference evidence="3" key="3">
    <citation type="journal article" date="2020" name="Antimicrob. Agents Chemother.">
        <title>The novel macrolide resistance genes mef(D), msr(F) and msr(H) are present on resistance islands in Macrococcus canis, Macrococcus caseolyticus and Staphylococcus aureus.</title>
        <authorList>
            <person name="Schwendener S."/>
            <person name="Dona V."/>
            <person name="Perreten V."/>
        </authorList>
    </citation>
    <scope>NUCLEOTIDE SEQUENCE</scope>
    <source>
        <strain evidence="3">Epi0076A</strain>
    </source>
</reference>
<dbReference type="OrthoDB" id="9795199at2"/>
<sequence length="198" mass="23331">MSIHTFESLVLENDRIKLIPMQIEHAKDLHEINHESIWSYMLFQATSMDLMEQWVIDAVHLRETLKSIPFIVVMKATNEVVGSTRIKDIDYENDACEIGTTWFGVKAQKTFVNTDSKYLLLEFCFETLNMVRVQIKADERNERSNRAIERLGFQKEGVIRKERNLHGVRRNLIIYSVIDDEWPAVKKKIQEIQKKYLT</sequence>
<dbReference type="Proteomes" id="UP000194154">
    <property type="component" value="Chromosome"/>
</dbReference>
<dbReference type="STRING" id="1855823.MCCS_12510"/>
<dbReference type="KEGG" id="mcak:MCCS_12510"/>
<evidence type="ECO:0000313" key="3">
    <source>
        <dbReference type="EMBL" id="QIH78449.1"/>
    </source>
</evidence>
<feature type="domain" description="N-acetyltransferase" evidence="1">
    <location>
        <begin position="16"/>
        <end position="175"/>
    </location>
</feature>
<dbReference type="AlphaFoldDB" id="A0A1W7ABV3"/>
<proteinExistence type="predicted"/>
<dbReference type="PANTHER" id="PTHR43610:SF1">
    <property type="entry name" value="N-ACETYLTRANSFERASE DOMAIN-CONTAINING PROTEIN"/>
    <property type="match status" value="1"/>
</dbReference>
<dbReference type="Gene3D" id="3.40.630.30">
    <property type="match status" value="1"/>
</dbReference>
<dbReference type="SUPFAM" id="SSF55729">
    <property type="entry name" value="Acyl-CoA N-acyltransferases (Nat)"/>
    <property type="match status" value="1"/>
</dbReference>
<dbReference type="GO" id="GO:0016747">
    <property type="term" value="F:acyltransferase activity, transferring groups other than amino-acyl groups"/>
    <property type="evidence" value="ECO:0007669"/>
    <property type="project" value="InterPro"/>
</dbReference>
<keyword evidence="4" id="KW-1185">Reference proteome</keyword>
<keyword evidence="2" id="KW-0808">Transferase</keyword>
<evidence type="ECO:0000259" key="1">
    <source>
        <dbReference type="PROSITE" id="PS51186"/>
    </source>
</evidence>
<organism evidence="2 4">
    <name type="scientific">Macrococcoides canis</name>
    <dbReference type="NCBI Taxonomy" id="1855823"/>
    <lineage>
        <taxon>Bacteria</taxon>
        <taxon>Bacillati</taxon>
        <taxon>Bacillota</taxon>
        <taxon>Bacilli</taxon>
        <taxon>Bacillales</taxon>
        <taxon>Staphylococcaceae</taxon>
        <taxon>Macrococcoides</taxon>
    </lineage>
</organism>
<evidence type="ECO:0000313" key="2">
    <source>
        <dbReference type="EMBL" id="ARQ06896.1"/>
    </source>
</evidence>
<name>A0A1W7ABV3_9STAP</name>
<reference evidence="2" key="2">
    <citation type="submission" date="2017-04" db="EMBL/GenBank/DDBJ databases">
        <authorList>
            <person name="Afonso C.L."/>
            <person name="Miller P.J."/>
            <person name="Scott M.A."/>
            <person name="Spackman E."/>
            <person name="Goraichik I."/>
            <person name="Dimitrov K.M."/>
            <person name="Suarez D.L."/>
            <person name="Swayne D.E."/>
        </authorList>
    </citation>
    <scope>NUCLEOTIDE SEQUENCE</scope>
    <source>
        <strain evidence="2">KM45013</strain>
    </source>
</reference>
<dbReference type="RefSeq" id="WP_086042533.1">
    <property type="nucleotide sequence ID" value="NZ_CBCRZA010000002.1"/>
</dbReference>
<accession>A0A1W7ABV3</accession>
<dbReference type="PROSITE" id="PS51186">
    <property type="entry name" value="GNAT"/>
    <property type="match status" value="1"/>
</dbReference>
<dbReference type="EMBL" id="CP047363">
    <property type="protein sequence ID" value="QIH78449.1"/>
    <property type="molecule type" value="Genomic_DNA"/>
</dbReference>
<dbReference type="InterPro" id="IPR000182">
    <property type="entry name" value="GNAT_dom"/>
</dbReference>
<gene>
    <name evidence="2" type="primary">ydaF</name>
    <name evidence="3" type="ORF">GTN30_07155</name>
    <name evidence="2" type="ORF">MCCS_12510</name>
</gene>
<dbReference type="Proteomes" id="UP000501122">
    <property type="component" value="Chromosome"/>
</dbReference>
<evidence type="ECO:0000313" key="4">
    <source>
        <dbReference type="Proteomes" id="UP000194154"/>
    </source>
</evidence>